<comment type="caution">
    <text evidence="1">The sequence shown here is derived from an EMBL/GenBank/DDBJ whole genome shotgun (WGS) entry which is preliminary data.</text>
</comment>
<proteinExistence type="predicted"/>
<dbReference type="EMBL" id="JACIGK010000001">
    <property type="protein sequence ID" value="MBB4264634.1"/>
    <property type="molecule type" value="Genomic_DNA"/>
</dbReference>
<dbReference type="Proteomes" id="UP000554286">
    <property type="component" value="Unassembled WGS sequence"/>
</dbReference>
<sequence>MRTGNLFLGIAPPCLWLAVHWGTAPEGGDV</sequence>
<gene>
    <name evidence="1" type="ORF">GGD89_000240</name>
</gene>
<protein>
    <submittedName>
        <fullName evidence="1">Uncharacterized protein</fullName>
    </submittedName>
</protein>
<evidence type="ECO:0000313" key="1">
    <source>
        <dbReference type="EMBL" id="MBB4264634.1"/>
    </source>
</evidence>
<evidence type="ECO:0000313" key="2">
    <source>
        <dbReference type="Proteomes" id="UP000554286"/>
    </source>
</evidence>
<organism evidence="1 2">
    <name type="scientific">Roseospira visakhapatnamensis</name>
    <dbReference type="NCBI Taxonomy" id="390880"/>
    <lineage>
        <taxon>Bacteria</taxon>
        <taxon>Pseudomonadati</taxon>
        <taxon>Pseudomonadota</taxon>
        <taxon>Alphaproteobacteria</taxon>
        <taxon>Rhodospirillales</taxon>
        <taxon>Rhodospirillaceae</taxon>
        <taxon>Roseospira</taxon>
    </lineage>
</organism>
<reference evidence="1 2" key="1">
    <citation type="submission" date="2020-08" db="EMBL/GenBank/DDBJ databases">
        <title>Genome sequencing of Purple Non-Sulfur Bacteria from various extreme environments.</title>
        <authorList>
            <person name="Mayer M."/>
        </authorList>
    </citation>
    <scope>NUCLEOTIDE SEQUENCE [LARGE SCALE GENOMIC DNA]</scope>
    <source>
        <strain evidence="1 2">JA131</strain>
    </source>
</reference>
<name>A0A7W6W8A1_9PROT</name>
<dbReference type="AlphaFoldDB" id="A0A7W6W8A1"/>
<accession>A0A7W6W8A1</accession>
<keyword evidence="2" id="KW-1185">Reference proteome</keyword>